<evidence type="ECO:0000313" key="1">
    <source>
        <dbReference type="EMBL" id="KAK5046959.1"/>
    </source>
</evidence>
<organism evidence="1 2">
    <name type="scientific">Exophiala bonariae</name>
    <dbReference type="NCBI Taxonomy" id="1690606"/>
    <lineage>
        <taxon>Eukaryota</taxon>
        <taxon>Fungi</taxon>
        <taxon>Dikarya</taxon>
        <taxon>Ascomycota</taxon>
        <taxon>Pezizomycotina</taxon>
        <taxon>Eurotiomycetes</taxon>
        <taxon>Chaetothyriomycetidae</taxon>
        <taxon>Chaetothyriales</taxon>
        <taxon>Herpotrichiellaceae</taxon>
        <taxon>Exophiala</taxon>
    </lineage>
</organism>
<comment type="caution">
    <text evidence="1">The sequence shown here is derived from an EMBL/GenBank/DDBJ whole genome shotgun (WGS) entry which is preliminary data.</text>
</comment>
<dbReference type="Proteomes" id="UP001358417">
    <property type="component" value="Unassembled WGS sequence"/>
</dbReference>
<reference evidence="1 2" key="1">
    <citation type="submission" date="2023-08" db="EMBL/GenBank/DDBJ databases">
        <title>Black Yeasts Isolated from many extreme environments.</title>
        <authorList>
            <person name="Coleine C."/>
            <person name="Stajich J.E."/>
            <person name="Selbmann L."/>
        </authorList>
    </citation>
    <scope>NUCLEOTIDE SEQUENCE [LARGE SCALE GENOMIC DNA]</scope>
    <source>
        <strain evidence="1 2">CCFEE 5792</strain>
    </source>
</reference>
<sequence>MGVMDLPRFVVGRKTPILHVWKQSHADSRPPAIRNDGIETATGLPRSLIQLLAEFDSENTENSLWMWCDAEGDTTQWLLWNMYRLAGILSMRSKQRTSNSNPVEQPAPALKSLISQSIAHIDGYSVLTQRAGVEDPSALLFPLFSVGSHASALTVAQKTFISDTLHTLKRHHTSTVQAQGLLQVLNYLWQHPLLNADEVAQHLSLEISLL</sequence>
<dbReference type="RefSeq" id="XP_064702532.1">
    <property type="nucleotide sequence ID" value="XM_064850866.1"/>
</dbReference>
<keyword evidence="2" id="KW-1185">Reference proteome</keyword>
<name>A0AAV9N2A8_9EURO</name>
<dbReference type="EMBL" id="JAVRRD010000028">
    <property type="protein sequence ID" value="KAK5046959.1"/>
    <property type="molecule type" value="Genomic_DNA"/>
</dbReference>
<dbReference type="AlphaFoldDB" id="A0AAV9N2A8"/>
<gene>
    <name evidence="1" type="ORF">LTR84_007313</name>
</gene>
<proteinExistence type="predicted"/>
<dbReference type="GeneID" id="89975479"/>
<evidence type="ECO:0000313" key="2">
    <source>
        <dbReference type="Proteomes" id="UP001358417"/>
    </source>
</evidence>
<accession>A0AAV9N2A8</accession>
<protein>
    <submittedName>
        <fullName evidence="1">Uncharacterized protein</fullName>
    </submittedName>
</protein>